<dbReference type="Gene3D" id="3.10.620.30">
    <property type="match status" value="1"/>
</dbReference>
<accession>A0A9N8F0M0</accession>
<protein>
    <submittedName>
        <fullName evidence="4">(N-acetyl-beta-glucosaminyl)asparagine amidase</fullName>
    </submittedName>
</protein>
<organism evidence="4 5">
    <name type="scientific">Seminavis robusta</name>
    <dbReference type="NCBI Taxonomy" id="568900"/>
    <lineage>
        <taxon>Eukaryota</taxon>
        <taxon>Sar</taxon>
        <taxon>Stramenopiles</taxon>
        <taxon>Ochrophyta</taxon>
        <taxon>Bacillariophyta</taxon>
        <taxon>Bacillariophyceae</taxon>
        <taxon>Bacillariophycidae</taxon>
        <taxon>Naviculales</taxon>
        <taxon>Naviculaceae</taxon>
        <taxon>Seminavis</taxon>
    </lineage>
</organism>
<sequence length="677" mass="78556">MPMSERCPQRRRRRKVCMLLHALLVVSIACAFPFRDSTPPGVAAFSLASIFPRRTQQQQKKSNGNQEVLVTTSPTTATQDILRQQPQQQQELRSNVYITESSSAMPMPMDNLPTQHHHSHEPAETTNGCNGDSNHHGEEEQSVHLQLQMMHQPTRTTRSSSSSLLLEEEEDTTMAEEEEEAAQQQIMQQQQLKSTRVVVHTYVDPATQQSWVGLNTSRRKFVAFLEYNHMTLENPRAQIVTTNVLLADGNHPSEEGDCRQFWRRLWKERRLITDRTELLAVYQSDADDDLDGTDTATTTEANGIASNNSRQQQHKKRGGFRDLLDLYANRLVAILQDELHDERTPPDARYRSSLVRAKQRNRYGQPQDPSSDEQSDHRILVKWLEDHYGVSETLMLQASRFHTLPVPAQLELMHHFLQWFRNHFPYYYDRCDACGASQKDDLANHQHLDEEEDDDDDDDQSTFLGYIYTDEYEAVGKASRTELYHCHKCRSFTRFPRYNSAFDIIQSQRGRCGEYSLLLYRFLRALNHDARWVVDWADHVWAEVLIGDSKDHRWVHLDPCEAAVDKPLLYEEWGKKQTYIVALYAPLRYQAMQQLQNRGGGFLGNLRVLNGFRDHHNGDNNSYHNSVDAKACLVEDVTQLYTTDSWEDICKRREETHEEVQSAIHDAIQDLERKLFR</sequence>
<dbReference type="AlphaFoldDB" id="A0A9N8F0M0"/>
<dbReference type="Proteomes" id="UP001153069">
    <property type="component" value="Unassembled WGS sequence"/>
</dbReference>
<feature type="compositionally biased region" description="Polar residues" evidence="1">
    <location>
        <begin position="300"/>
        <end position="311"/>
    </location>
</feature>
<feature type="chain" id="PRO_5040314660" evidence="2">
    <location>
        <begin position="32"/>
        <end position="677"/>
    </location>
</feature>
<dbReference type="PROSITE" id="PS51257">
    <property type="entry name" value="PROKAR_LIPOPROTEIN"/>
    <property type="match status" value="1"/>
</dbReference>
<proteinExistence type="predicted"/>
<feature type="region of interest" description="Disordered" evidence="1">
    <location>
        <begin position="343"/>
        <end position="376"/>
    </location>
</feature>
<feature type="compositionally biased region" description="Acidic residues" evidence="1">
    <location>
        <begin position="166"/>
        <end position="181"/>
    </location>
</feature>
<feature type="region of interest" description="Disordered" evidence="1">
    <location>
        <begin position="287"/>
        <end position="315"/>
    </location>
</feature>
<dbReference type="InterPro" id="IPR038765">
    <property type="entry name" value="Papain-like_cys_pep_sf"/>
</dbReference>
<feature type="compositionally biased region" description="Basic and acidic residues" evidence="1">
    <location>
        <begin position="133"/>
        <end position="142"/>
    </location>
</feature>
<feature type="compositionally biased region" description="Polar residues" evidence="1">
    <location>
        <begin position="91"/>
        <end position="104"/>
    </location>
</feature>
<gene>
    <name evidence="4" type="ORF">SEMRO_2848_G338500.1</name>
</gene>
<dbReference type="OrthoDB" id="409136at2759"/>
<feature type="region of interest" description="Disordered" evidence="1">
    <location>
        <begin position="55"/>
        <end position="181"/>
    </location>
</feature>
<dbReference type="SMART" id="SM00460">
    <property type="entry name" value="TGc"/>
    <property type="match status" value="1"/>
</dbReference>
<keyword evidence="2" id="KW-0732">Signal</keyword>
<keyword evidence="5" id="KW-1185">Reference proteome</keyword>
<feature type="domain" description="Transglutaminase-like" evidence="3">
    <location>
        <begin position="504"/>
        <end position="561"/>
    </location>
</feature>
<name>A0A9N8F0M0_9STRA</name>
<feature type="compositionally biased region" description="Low complexity" evidence="1">
    <location>
        <begin position="154"/>
        <end position="165"/>
    </location>
</feature>
<comment type="caution">
    <text evidence="4">The sequence shown here is derived from an EMBL/GenBank/DDBJ whole genome shotgun (WGS) entry which is preliminary data.</text>
</comment>
<feature type="signal peptide" evidence="2">
    <location>
        <begin position="1"/>
        <end position="31"/>
    </location>
</feature>
<dbReference type="EMBL" id="CAICTM010002846">
    <property type="protein sequence ID" value="CAB9530358.1"/>
    <property type="molecule type" value="Genomic_DNA"/>
</dbReference>
<reference evidence="4" key="1">
    <citation type="submission" date="2020-06" db="EMBL/GenBank/DDBJ databases">
        <authorList>
            <consortium name="Plant Systems Biology data submission"/>
        </authorList>
    </citation>
    <scope>NUCLEOTIDE SEQUENCE</scope>
    <source>
        <strain evidence="4">D6</strain>
    </source>
</reference>
<evidence type="ECO:0000313" key="5">
    <source>
        <dbReference type="Proteomes" id="UP001153069"/>
    </source>
</evidence>
<dbReference type="InterPro" id="IPR002931">
    <property type="entry name" value="Transglutaminase-like"/>
</dbReference>
<evidence type="ECO:0000259" key="3">
    <source>
        <dbReference type="SMART" id="SM00460"/>
    </source>
</evidence>
<dbReference type="SUPFAM" id="SSF54001">
    <property type="entry name" value="Cysteine proteinases"/>
    <property type="match status" value="1"/>
</dbReference>
<evidence type="ECO:0000313" key="4">
    <source>
        <dbReference type="EMBL" id="CAB9530358.1"/>
    </source>
</evidence>
<feature type="compositionally biased region" description="Polar residues" evidence="1">
    <location>
        <begin position="143"/>
        <end position="153"/>
    </location>
</feature>
<evidence type="ECO:0000256" key="2">
    <source>
        <dbReference type="SAM" id="SignalP"/>
    </source>
</evidence>
<feature type="compositionally biased region" description="Polar residues" evidence="1">
    <location>
        <begin position="55"/>
        <end position="82"/>
    </location>
</feature>
<evidence type="ECO:0000256" key="1">
    <source>
        <dbReference type="SAM" id="MobiDB-lite"/>
    </source>
</evidence>
<dbReference type="Pfam" id="PF01841">
    <property type="entry name" value="Transglut_core"/>
    <property type="match status" value="1"/>
</dbReference>